<feature type="domain" description="Coenzyme Q-binding protein COQ10 START" evidence="1">
    <location>
        <begin position="16"/>
        <end position="134"/>
    </location>
</feature>
<proteinExistence type="predicted"/>
<protein>
    <submittedName>
        <fullName evidence="2">Persistence and stress-resistance toxin PasT</fullName>
    </submittedName>
</protein>
<name>A0A9E2F1G3_PSYF1</name>
<dbReference type="Proteomes" id="UP000811545">
    <property type="component" value="Unassembled WGS sequence"/>
</dbReference>
<comment type="caution">
    <text evidence="2">The sequence shown here is derived from an EMBL/GenBank/DDBJ whole genome shotgun (WGS) entry which is preliminary data.</text>
</comment>
<dbReference type="EMBL" id="QLTW01000017">
    <property type="protein sequence ID" value="MBT9144702.1"/>
    <property type="molecule type" value="Genomic_DNA"/>
</dbReference>
<dbReference type="Gene3D" id="3.30.530.20">
    <property type="match status" value="1"/>
</dbReference>
<accession>A0A9E2F1G3</accession>
<dbReference type="InterPro" id="IPR005031">
    <property type="entry name" value="COQ10_START"/>
</dbReference>
<sequence>MPIVIEDIEIKGDSKKIFEIIMDLEAYPQYMNAVKKIEIVERGEGYVLSKWTISASGITLRWTEKDTYDLENLTVNYKLTQGDISKFEGYWKVIAVAENLNKVELKIDFDIGVPMLEAFVGPMAKAVVTQNAKGMLSALKEKIEGGL</sequence>
<evidence type="ECO:0000313" key="2">
    <source>
        <dbReference type="EMBL" id="MBT9144702.1"/>
    </source>
</evidence>
<reference evidence="2 3" key="1">
    <citation type="journal article" date="2021" name="bioRxiv">
        <title>Unique metabolic strategies in Hadean analogues reveal hints for primordial physiology.</title>
        <authorList>
            <person name="Nobu M.K."/>
            <person name="Nakai R."/>
            <person name="Tamazawa S."/>
            <person name="Mori H."/>
            <person name="Toyoda A."/>
            <person name="Ijiri A."/>
            <person name="Suzuki S."/>
            <person name="Kurokawa K."/>
            <person name="Kamagata Y."/>
            <person name="Tamaki H."/>
        </authorList>
    </citation>
    <scope>NUCLEOTIDE SEQUENCE [LARGE SCALE GENOMIC DNA]</scope>
    <source>
        <strain evidence="2">BS525</strain>
    </source>
</reference>
<dbReference type="SUPFAM" id="SSF55961">
    <property type="entry name" value="Bet v1-like"/>
    <property type="match status" value="1"/>
</dbReference>
<dbReference type="Pfam" id="PF03364">
    <property type="entry name" value="Polyketide_cyc"/>
    <property type="match status" value="1"/>
</dbReference>
<organism evidence="2 3">
    <name type="scientific">Psychracetigena formicireducens</name>
    <dbReference type="NCBI Taxonomy" id="2986056"/>
    <lineage>
        <taxon>Bacteria</taxon>
        <taxon>Bacillati</taxon>
        <taxon>Candidatus Lithacetigenota</taxon>
        <taxon>Candidatus Psychracetigena</taxon>
    </lineage>
</organism>
<evidence type="ECO:0000259" key="1">
    <source>
        <dbReference type="Pfam" id="PF03364"/>
    </source>
</evidence>
<dbReference type="InterPro" id="IPR023393">
    <property type="entry name" value="START-like_dom_sf"/>
</dbReference>
<evidence type="ECO:0000313" key="3">
    <source>
        <dbReference type="Proteomes" id="UP000811545"/>
    </source>
</evidence>
<gene>
    <name evidence="2" type="primary">pasT</name>
    <name evidence="2" type="ORF">DDT42_00547</name>
</gene>
<dbReference type="AlphaFoldDB" id="A0A9E2F1G3"/>